<reference evidence="2" key="1">
    <citation type="submission" date="2021-01" db="EMBL/GenBank/DDBJ databases">
        <title>Whole genome shotgun sequence of Virgisporangium aurantiacum NBRC 16421.</title>
        <authorList>
            <person name="Komaki H."/>
            <person name="Tamura T."/>
        </authorList>
    </citation>
    <scope>NUCLEOTIDE SEQUENCE</scope>
    <source>
        <strain evidence="2">NBRC 16421</strain>
    </source>
</reference>
<sequence>MRLRRLAVLVLTLASVTLPAAPHIGVASGHTLAGEITEPVESLEPITPPRRWEPGPGGPLTCCTFG</sequence>
<dbReference type="EMBL" id="BOPG01000049">
    <property type="protein sequence ID" value="GIJ60002.1"/>
    <property type="molecule type" value="Genomic_DNA"/>
</dbReference>
<evidence type="ECO:0000313" key="3">
    <source>
        <dbReference type="Proteomes" id="UP000612585"/>
    </source>
</evidence>
<name>A0A8J3ZA46_9ACTN</name>
<dbReference type="Proteomes" id="UP000612585">
    <property type="component" value="Unassembled WGS sequence"/>
</dbReference>
<keyword evidence="3" id="KW-1185">Reference proteome</keyword>
<keyword evidence="1" id="KW-0732">Signal</keyword>
<comment type="caution">
    <text evidence="2">The sequence shown here is derived from an EMBL/GenBank/DDBJ whole genome shotgun (WGS) entry which is preliminary data.</text>
</comment>
<feature type="signal peptide" evidence="1">
    <location>
        <begin position="1"/>
        <end position="20"/>
    </location>
</feature>
<evidence type="ECO:0000256" key="1">
    <source>
        <dbReference type="SAM" id="SignalP"/>
    </source>
</evidence>
<accession>A0A8J3ZA46</accession>
<evidence type="ECO:0000313" key="2">
    <source>
        <dbReference type="EMBL" id="GIJ60002.1"/>
    </source>
</evidence>
<protein>
    <submittedName>
        <fullName evidence="2">Uncharacterized protein</fullName>
    </submittedName>
</protein>
<dbReference type="AlphaFoldDB" id="A0A8J3ZA46"/>
<dbReference type="RefSeq" id="WP_204003632.1">
    <property type="nucleotide sequence ID" value="NZ_BOPG01000049.1"/>
</dbReference>
<gene>
    <name evidence="2" type="ORF">Vau01_075180</name>
</gene>
<feature type="chain" id="PRO_5035292957" evidence="1">
    <location>
        <begin position="21"/>
        <end position="66"/>
    </location>
</feature>
<proteinExistence type="predicted"/>
<organism evidence="2 3">
    <name type="scientific">Virgisporangium aurantiacum</name>
    <dbReference type="NCBI Taxonomy" id="175570"/>
    <lineage>
        <taxon>Bacteria</taxon>
        <taxon>Bacillati</taxon>
        <taxon>Actinomycetota</taxon>
        <taxon>Actinomycetes</taxon>
        <taxon>Micromonosporales</taxon>
        <taxon>Micromonosporaceae</taxon>
        <taxon>Virgisporangium</taxon>
    </lineage>
</organism>